<evidence type="ECO:0008006" key="6">
    <source>
        <dbReference type="Google" id="ProtNLM"/>
    </source>
</evidence>
<dbReference type="PROSITE" id="PS51125">
    <property type="entry name" value="NHL"/>
    <property type="match status" value="1"/>
</dbReference>
<evidence type="ECO:0000256" key="2">
    <source>
        <dbReference type="PROSITE-ProRule" id="PRU00504"/>
    </source>
</evidence>
<dbReference type="SUPFAM" id="SSF101898">
    <property type="entry name" value="NHL repeat"/>
    <property type="match status" value="1"/>
</dbReference>
<proteinExistence type="predicted"/>
<dbReference type="Gene3D" id="2.120.10.30">
    <property type="entry name" value="TolB, C-terminal domain"/>
    <property type="match status" value="2"/>
</dbReference>
<dbReference type="InterPro" id="IPR001258">
    <property type="entry name" value="NHL_repeat"/>
</dbReference>
<dbReference type="Pfam" id="PF01436">
    <property type="entry name" value="NHL"/>
    <property type="match status" value="1"/>
</dbReference>
<name>A0A8S2CXJ9_9BILA</name>
<accession>A0A8S2CXJ9</accession>
<evidence type="ECO:0000313" key="5">
    <source>
        <dbReference type="Proteomes" id="UP000677228"/>
    </source>
</evidence>
<dbReference type="AlphaFoldDB" id="A0A8S2CXJ9"/>
<comment type="caution">
    <text evidence="3">The sequence shown here is derived from an EMBL/GenBank/DDBJ whole genome shotgun (WGS) entry which is preliminary data.</text>
</comment>
<sequence length="311" mass="32300">MDVSFSLARIQSPLLLPVPSPLVLPVASSLALTVPSPQQPPQLAQPAQARQPPQALLQVNFQFRWNSTGTTVAGMTGSAGASATQLSFPYGLTLDSSNALYIADRDNHRVQKWLTGASTGITVAGQSNGTSGLTLNYLSYPSDVEVDSSSAGALNNQLDTPYGIVHDWSSAILYITDQNNHRVMSYSSGASSGTLVAGGNGAGTGSMQLFYPLGLYFDSSSNSLVIANYGANNVIRWVLGATSWTLIAGSISGSSGGTSTLLQNPFDVTLDSTGNVLFFVFSGSIGVDGMAVDGDDDEGIVSVEEDGNNDS</sequence>
<evidence type="ECO:0000256" key="1">
    <source>
        <dbReference type="ARBA" id="ARBA00022737"/>
    </source>
</evidence>
<dbReference type="Proteomes" id="UP000677228">
    <property type="component" value="Unassembled WGS sequence"/>
</dbReference>
<reference evidence="3" key="1">
    <citation type="submission" date="2021-02" db="EMBL/GenBank/DDBJ databases">
        <authorList>
            <person name="Nowell W R."/>
        </authorList>
    </citation>
    <scope>NUCLEOTIDE SEQUENCE</scope>
</reference>
<dbReference type="Proteomes" id="UP000682733">
    <property type="component" value="Unassembled WGS sequence"/>
</dbReference>
<keyword evidence="1" id="KW-0677">Repeat</keyword>
<dbReference type="InterPro" id="IPR011042">
    <property type="entry name" value="6-blade_b-propeller_TolB-like"/>
</dbReference>
<feature type="repeat" description="NHL" evidence="2">
    <location>
        <begin position="77"/>
        <end position="116"/>
    </location>
</feature>
<gene>
    <name evidence="3" type="ORF">OVA965_LOCUS2620</name>
    <name evidence="4" type="ORF">TMI583_LOCUS2620</name>
</gene>
<dbReference type="EMBL" id="CAJNOK010000571">
    <property type="protein sequence ID" value="CAF0762279.1"/>
    <property type="molecule type" value="Genomic_DNA"/>
</dbReference>
<organism evidence="3 5">
    <name type="scientific">Didymodactylos carnosus</name>
    <dbReference type="NCBI Taxonomy" id="1234261"/>
    <lineage>
        <taxon>Eukaryota</taxon>
        <taxon>Metazoa</taxon>
        <taxon>Spiralia</taxon>
        <taxon>Gnathifera</taxon>
        <taxon>Rotifera</taxon>
        <taxon>Eurotatoria</taxon>
        <taxon>Bdelloidea</taxon>
        <taxon>Philodinida</taxon>
        <taxon>Philodinidae</taxon>
        <taxon>Didymodactylos</taxon>
    </lineage>
</organism>
<dbReference type="EMBL" id="CAJOBA010000571">
    <property type="protein sequence ID" value="CAF3542158.1"/>
    <property type="molecule type" value="Genomic_DNA"/>
</dbReference>
<protein>
    <recommendedName>
        <fullName evidence="6">NHL repeat-containing protein</fullName>
    </recommendedName>
</protein>
<dbReference type="CDD" id="cd05819">
    <property type="entry name" value="NHL"/>
    <property type="match status" value="1"/>
</dbReference>
<evidence type="ECO:0000313" key="3">
    <source>
        <dbReference type="EMBL" id="CAF0762279.1"/>
    </source>
</evidence>
<evidence type="ECO:0000313" key="4">
    <source>
        <dbReference type="EMBL" id="CAF3542158.1"/>
    </source>
</evidence>